<protein>
    <recommendedName>
        <fullName evidence="8">3-phosphoshikimate 1-carboxyvinyltransferase</fullName>
        <ecNumber evidence="8">2.5.1.19</ecNumber>
    </recommendedName>
    <alternativeName>
        <fullName evidence="8">5-enolpyruvylshikimate-3-phosphate synthase</fullName>
        <shortName evidence="8">EPSP synthase</shortName>
        <shortName evidence="8">EPSPS</shortName>
    </alternativeName>
</protein>
<evidence type="ECO:0000256" key="8">
    <source>
        <dbReference type="HAMAP-Rule" id="MF_00210"/>
    </source>
</evidence>
<keyword evidence="6 8" id="KW-0057">Aromatic amino acid biosynthesis</keyword>
<dbReference type="PROSITE" id="PS00104">
    <property type="entry name" value="EPSP_SYNTHASE_1"/>
    <property type="match status" value="1"/>
</dbReference>
<evidence type="ECO:0000256" key="1">
    <source>
        <dbReference type="ARBA" id="ARBA00004811"/>
    </source>
</evidence>
<feature type="binding site" evidence="8">
    <location>
        <position position="175"/>
    </location>
    <ligand>
        <name>3-phosphoshikimate</name>
        <dbReference type="ChEBI" id="CHEBI:145989"/>
    </ligand>
</feature>
<evidence type="ECO:0000313" key="11">
    <source>
        <dbReference type="EMBL" id="TXB69096.1"/>
    </source>
</evidence>
<feature type="active site" description="Proton acceptor" evidence="8">
    <location>
        <position position="325"/>
    </location>
</feature>
<dbReference type="GO" id="GO:0005737">
    <property type="term" value="C:cytoplasm"/>
    <property type="evidence" value="ECO:0007669"/>
    <property type="project" value="UniProtKB-SubCell"/>
</dbReference>
<keyword evidence="3 8" id="KW-0963">Cytoplasm</keyword>
<feature type="binding site" evidence="8">
    <location>
        <position position="27"/>
    </location>
    <ligand>
        <name>phosphoenolpyruvate</name>
        <dbReference type="ChEBI" id="CHEBI:58702"/>
    </ligand>
</feature>
<dbReference type="InterPro" id="IPR006264">
    <property type="entry name" value="EPSP_synthase"/>
</dbReference>
<feature type="binding site" evidence="8">
    <location>
        <position position="32"/>
    </location>
    <ligand>
        <name>3-phosphoshikimate</name>
        <dbReference type="ChEBI" id="CHEBI:145989"/>
    </ligand>
</feature>
<dbReference type="PANTHER" id="PTHR21090:SF5">
    <property type="entry name" value="PENTAFUNCTIONAL AROM POLYPEPTIDE"/>
    <property type="match status" value="1"/>
</dbReference>
<evidence type="ECO:0000259" key="10">
    <source>
        <dbReference type="Pfam" id="PF00275"/>
    </source>
</evidence>
<keyword evidence="12" id="KW-1185">Reference proteome</keyword>
<comment type="subcellular location">
    <subcellularLocation>
        <location evidence="8">Cytoplasm</location>
    </subcellularLocation>
</comment>
<dbReference type="HAMAP" id="MF_00210">
    <property type="entry name" value="EPSP_synth"/>
    <property type="match status" value="1"/>
</dbReference>
<evidence type="ECO:0000256" key="9">
    <source>
        <dbReference type="SAM" id="MobiDB-lite"/>
    </source>
</evidence>
<name>A0A5C6S3Q9_9RHOB</name>
<feature type="binding site" evidence="8">
    <location>
        <position position="352"/>
    </location>
    <ligand>
        <name>3-phosphoshikimate</name>
        <dbReference type="ChEBI" id="CHEBI:145989"/>
    </ligand>
</feature>
<accession>A0A5C6S3Q9</accession>
<dbReference type="GO" id="GO:0003866">
    <property type="term" value="F:3-phosphoshikimate 1-carboxyvinyltransferase activity"/>
    <property type="evidence" value="ECO:0007669"/>
    <property type="project" value="UniProtKB-UniRule"/>
</dbReference>
<feature type="binding site" evidence="8">
    <location>
        <position position="128"/>
    </location>
    <ligand>
        <name>phosphoenolpyruvate</name>
        <dbReference type="ChEBI" id="CHEBI:58702"/>
    </ligand>
</feature>
<dbReference type="EMBL" id="VOPL01000003">
    <property type="protein sequence ID" value="TXB69096.1"/>
    <property type="molecule type" value="Genomic_DNA"/>
</dbReference>
<feature type="binding site" evidence="8">
    <location>
        <position position="28"/>
    </location>
    <ligand>
        <name>3-phosphoshikimate</name>
        <dbReference type="ChEBI" id="CHEBI:145989"/>
    </ligand>
</feature>
<evidence type="ECO:0000256" key="2">
    <source>
        <dbReference type="ARBA" id="ARBA00009948"/>
    </source>
</evidence>
<sequence>MSHAAAKPMSSRPGKPLSGTASVPGDKSISHRALILGALAVGRTHITGLLEGQDVLDTGKAMQAFGATVERLGPGEWTVDGVGVGGFAEPAGVIDCGNSGTGVRLIMGAMATTPITATFTGDASLSKRPMRRITDPLALFGADITAREGGLLPVTIKGVQDPVPVRYATPVASAQIKSAVLLAGLNAPGQTVVIEKEPTRDHSERMLAGFGATITTKTTDEGRVITLTGQPELRAQTVAVPRDPSSAAFPVAAALIVPGSEIRVPGISRNPTRDGLYVTLAEMGADLTWENDREEGGEPVADLIVRHSALKGVQVPADRAASMIDEFPVLSVIAAMAEGDTVMNGVAELRVKESDRIDAMAKGLRANGVEVDETRDSMTVHGQGRIPGGGVPVATHLDHRIAMSFLVAGLAADAEITVDDGAAIATSFPDFVPLMTGLGADLG</sequence>
<keyword evidence="4 8" id="KW-0028">Amino-acid biosynthesis</keyword>
<feature type="binding site" evidence="8">
    <location>
        <position position="400"/>
    </location>
    <ligand>
        <name>phosphoenolpyruvate</name>
        <dbReference type="ChEBI" id="CHEBI:58702"/>
    </ligand>
</feature>
<proteinExistence type="inferred from homology"/>
<evidence type="ECO:0000256" key="3">
    <source>
        <dbReference type="ARBA" id="ARBA00022490"/>
    </source>
</evidence>
<comment type="caution">
    <text evidence="8">Lacks conserved residue(s) required for the propagation of feature annotation.</text>
</comment>
<feature type="binding site" evidence="8">
    <location>
        <position position="173"/>
    </location>
    <ligand>
        <name>3-phosphoshikimate</name>
        <dbReference type="ChEBI" id="CHEBI:145989"/>
    </ligand>
</feature>
<evidence type="ECO:0000256" key="6">
    <source>
        <dbReference type="ARBA" id="ARBA00023141"/>
    </source>
</evidence>
<dbReference type="InterPro" id="IPR036968">
    <property type="entry name" value="Enolpyruvate_Tfrase_sf"/>
</dbReference>
<comment type="caution">
    <text evidence="11">The sequence shown here is derived from an EMBL/GenBank/DDBJ whole genome shotgun (WGS) entry which is preliminary data.</text>
</comment>
<dbReference type="NCBIfam" id="TIGR01356">
    <property type="entry name" value="aroA"/>
    <property type="match status" value="1"/>
</dbReference>
<dbReference type="FunFam" id="3.65.10.10:FF:000005">
    <property type="entry name" value="3-phosphoshikimate 1-carboxyvinyltransferase"/>
    <property type="match status" value="1"/>
</dbReference>
<feature type="binding site" evidence="8">
    <location>
        <position position="100"/>
    </location>
    <ligand>
        <name>phosphoenolpyruvate</name>
        <dbReference type="ChEBI" id="CHEBI:58702"/>
    </ligand>
</feature>
<dbReference type="RefSeq" id="WP_147097698.1">
    <property type="nucleotide sequence ID" value="NZ_JBHUFH010000002.1"/>
</dbReference>
<comment type="function">
    <text evidence="8">Catalyzes the transfer of the enolpyruvyl moiety of phosphoenolpyruvate (PEP) to the 5-hydroxyl of shikimate-3-phosphate (S3P) to produce enolpyruvyl shikimate-3-phosphate and inorganic phosphate.</text>
</comment>
<dbReference type="EC" id="2.5.1.19" evidence="8"/>
<evidence type="ECO:0000256" key="4">
    <source>
        <dbReference type="ARBA" id="ARBA00022605"/>
    </source>
</evidence>
<comment type="catalytic activity">
    <reaction evidence="7">
        <text>3-phosphoshikimate + phosphoenolpyruvate = 5-O-(1-carboxyvinyl)-3-phosphoshikimate + phosphate</text>
        <dbReference type="Rhea" id="RHEA:21256"/>
        <dbReference type="ChEBI" id="CHEBI:43474"/>
        <dbReference type="ChEBI" id="CHEBI:57701"/>
        <dbReference type="ChEBI" id="CHEBI:58702"/>
        <dbReference type="ChEBI" id="CHEBI:145989"/>
        <dbReference type="EC" id="2.5.1.19"/>
    </reaction>
    <physiologicalReaction direction="left-to-right" evidence="7">
        <dbReference type="Rhea" id="RHEA:21257"/>
    </physiologicalReaction>
</comment>
<keyword evidence="5 8" id="KW-0808">Transferase</keyword>
<evidence type="ECO:0000256" key="7">
    <source>
        <dbReference type="ARBA" id="ARBA00044633"/>
    </source>
</evidence>
<feature type="region of interest" description="Disordered" evidence="9">
    <location>
        <begin position="1"/>
        <end position="24"/>
    </location>
</feature>
<dbReference type="OrthoDB" id="9809920at2"/>
<dbReference type="InterPro" id="IPR013792">
    <property type="entry name" value="RNA3'P_cycl/enolpyr_Trfase_a/b"/>
</dbReference>
<dbReference type="GO" id="GO:0009073">
    <property type="term" value="P:aromatic amino acid family biosynthetic process"/>
    <property type="evidence" value="ECO:0007669"/>
    <property type="project" value="UniProtKB-KW"/>
</dbReference>
<feature type="binding site" evidence="8">
    <location>
        <position position="325"/>
    </location>
    <ligand>
        <name>3-phosphoshikimate</name>
        <dbReference type="ChEBI" id="CHEBI:145989"/>
    </ligand>
</feature>
<dbReference type="SUPFAM" id="SSF55205">
    <property type="entry name" value="EPT/RTPC-like"/>
    <property type="match status" value="1"/>
</dbReference>
<dbReference type="PANTHER" id="PTHR21090">
    <property type="entry name" value="AROM/DEHYDROQUINATE SYNTHASE"/>
    <property type="match status" value="1"/>
</dbReference>
<feature type="binding site" evidence="8">
    <location>
        <position position="356"/>
    </location>
    <ligand>
        <name>phosphoenolpyruvate</name>
        <dbReference type="ChEBI" id="CHEBI:58702"/>
    </ligand>
</feature>
<comment type="similarity">
    <text evidence="2 8">Belongs to the EPSP synthase family.</text>
</comment>
<dbReference type="AlphaFoldDB" id="A0A5C6S3Q9"/>
<feature type="binding site" evidence="8">
    <location>
        <position position="27"/>
    </location>
    <ligand>
        <name>3-phosphoshikimate</name>
        <dbReference type="ChEBI" id="CHEBI:145989"/>
    </ligand>
</feature>
<organism evidence="11 12">
    <name type="scientific">Paracoccus aurantiacus</name>
    <dbReference type="NCBI Taxonomy" id="2599412"/>
    <lineage>
        <taxon>Bacteria</taxon>
        <taxon>Pseudomonadati</taxon>
        <taxon>Pseudomonadota</taxon>
        <taxon>Alphaproteobacteria</taxon>
        <taxon>Rhodobacterales</taxon>
        <taxon>Paracoccaceae</taxon>
        <taxon>Paracoccus</taxon>
    </lineage>
</organism>
<comment type="subunit">
    <text evidence="8">Monomer.</text>
</comment>
<evidence type="ECO:0000313" key="12">
    <source>
        <dbReference type="Proteomes" id="UP000321562"/>
    </source>
</evidence>
<reference evidence="11 12" key="1">
    <citation type="submission" date="2019-08" db="EMBL/GenBank/DDBJ databases">
        <authorList>
            <person name="Ye J."/>
        </authorList>
    </citation>
    <scope>NUCLEOTIDE SEQUENCE [LARGE SCALE GENOMIC DNA]</scope>
    <source>
        <strain evidence="11 12">TK008</strain>
    </source>
</reference>
<feature type="domain" description="Enolpyruvate transferase" evidence="10">
    <location>
        <begin position="12"/>
        <end position="433"/>
    </location>
</feature>
<dbReference type="PIRSF" id="PIRSF000505">
    <property type="entry name" value="EPSPS"/>
    <property type="match status" value="1"/>
</dbReference>
<dbReference type="Gene3D" id="3.65.10.10">
    <property type="entry name" value="Enolpyruvate transferase domain"/>
    <property type="match status" value="2"/>
</dbReference>
<comment type="pathway">
    <text evidence="1 8">Metabolic intermediate biosynthesis; chorismate biosynthesis; chorismate from D-erythrose 4-phosphate and phosphoenolpyruvate: step 6/7.</text>
</comment>
<dbReference type="Pfam" id="PF00275">
    <property type="entry name" value="EPSP_synthase"/>
    <property type="match status" value="1"/>
</dbReference>
<dbReference type="UniPathway" id="UPA00053">
    <property type="reaction ID" value="UER00089"/>
</dbReference>
<evidence type="ECO:0000256" key="5">
    <source>
        <dbReference type="ARBA" id="ARBA00022679"/>
    </source>
</evidence>
<dbReference type="InterPro" id="IPR023193">
    <property type="entry name" value="EPSP_synthase_CS"/>
</dbReference>
<dbReference type="GO" id="GO:0008652">
    <property type="term" value="P:amino acid biosynthetic process"/>
    <property type="evidence" value="ECO:0007669"/>
    <property type="project" value="UniProtKB-KW"/>
</dbReference>
<dbReference type="Proteomes" id="UP000321562">
    <property type="component" value="Unassembled WGS sequence"/>
</dbReference>
<dbReference type="CDD" id="cd01556">
    <property type="entry name" value="EPSP_synthase"/>
    <property type="match status" value="1"/>
</dbReference>
<gene>
    <name evidence="8 11" type="primary">aroA</name>
    <name evidence="11" type="ORF">FQV27_08980</name>
</gene>
<dbReference type="GO" id="GO:0009423">
    <property type="term" value="P:chorismate biosynthetic process"/>
    <property type="evidence" value="ECO:0007669"/>
    <property type="project" value="UniProtKB-UniRule"/>
</dbReference>
<feature type="binding site" evidence="8">
    <location>
        <position position="175"/>
    </location>
    <ligand>
        <name>phosphoenolpyruvate</name>
        <dbReference type="ChEBI" id="CHEBI:58702"/>
    </ligand>
</feature>
<dbReference type="InterPro" id="IPR001986">
    <property type="entry name" value="Enolpyruvate_Tfrase_dom"/>
</dbReference>
<dbReference type="PROSITE" id="PS00885">
    <property type="entry name" value="EPSP_SYNTHASE_2"/>
    <property type="match status" value="1"/>
</dbReference>